<evidence type="ECO:0000313" key="2">
    <source>
        <dbReference type="EMBL" id="MPN08497.1"/>
    </source>
</evidence>
<keyword evidence="1" id="KW-0812">Transmembrane</keyword>
<feature type="transmembrane region" description="Helical" evidence="1">
    <location>
        <begin position="41"/>
        <end position="62"/>
    </location>
</feature>
<sequence>MLWGITIALIIVAVNAIMMIANNEKVKYEKGTAIRLPKTFFVIGCIVTVAIIALTIVIKIYSSEPNDWWVYLCMFLFSLMGVYLIVYYFNWYIAVEKDYFIYRTFWRKTYKIPYENVSELKISGDAIKIKMDNKKFSIDPHAIGIDEFIEKIKSVNKNLDVITSEEIK</sequence>
<keyword evidence="1" id="KW-0472">Membrane</keyword>
<protein>
    <submittedName>
        <fullName evidence="2">Uncharacterized protein</fullName>
    </submittedName>
</protein>
<name>A0A645F2Q3_9ZZZZ</name>
<gene>
    <name evidence="2" type="ORF">SDC9_155779</name>
</gene>
<comment type="caution">
    <text evidence="2">The sequence shown here is derived from an EMBL/GenBank/DDBJ whole genome shotgun (WGS) entry which is preliminary data.</text>
</comment>
<proteinExistence type="predicted"/>
<accession>A0A645F2Q3</accession>
<dbReference type="EMBL" id="VSSQ01054547">
    <property type="protein sequence ID" value="MPN08497.1"/>
    <property type="molecule type" value="Genomic_DNA"/>
</dbReference>
<feature type="transmembrane region" description="Helical" evidence="1">
    <location>
        <begin position="68"/>
        <end position="89"/>
    </location>
</feature>
<organism evidence="2">
    <name type="scientific">bioreactor metagenome</name>
    <dbReference type="NCBI Taxonomy" id="1076179"/>
    <lineage>
        <taxon>unclassified sequences</taxon>
        <taxon>metagenomes</taxon>
        <taxon>ecological metagenomes</taxon>
    </lineage>
</organism>
<reference evidence="2" key="1">
    <citation type="submission" date="2019-08" db="EMBL/GenBank/DDBJ databases">
        <authorList>
            <person name="Kucharzyk K."/>
            <person name="Murdoch R.W."/>
            <person name="Higgins S."/>
            <person name="Loffler F."/>
        </authorList>
    </citation>
    <scope>NUCLEOTIDE SEQUENCE</scope>
</reference>
<keyword evidence="1" id="KW-1133">Transmembrane helix</keyword>
<dbReference type="AlphaFoldDB" id="A0A645F2Q3"/>
<evidence type="ECO:0000256" key="1">
    <source>
        <dbReference type="SAM" id="Phobius"/>
    </source>
</evidence>
<feature type="transmembrane region" description="Helical" evidence="1">
    <location>
        <begin position="6"/>
        <end position="21"/>
    </location>
</feature>